<proteinExistence type="predicted"/>
<dbReference type="PANTHER" id="PTHR34822">
    <property type="entry name" value="GRPB DOMAIN PROTEIN (AFU_ORTHOLOGUE AFUA_1G01530)"/>
    <property type="match status" value="1"/>
</dbReference>
<dbReference type="KEGG" id="cbf:CLI_1022"/>
<dbReference type="PANTHER" id="PTHR34822:SF1">
    <property type="entry name" value="GRPB FAMILY PROTEIN"/>
    <property type="match status" value="1"/>
</dbReference>
<dbReference type="AlphaFoldDB" id="A7GBX8"/>
<organism evidence="1 2">
    <name type="scientific">Clostridium botulinum (strain Langeland / NCTC 10281 / Type F)</name>
    <dbReference type="NCBI Taxonomy" id="441772"/>
    <lineage>
        <taxon>Bacteria</taxon>
        <taxon>Bacillati</taxon>
        <taxon>Bacillota</taxon>
        <taxon>Clostridia</taxon>
        <taxon>Eubacteriales</taxon>
        <taxon>Clostridiaceae</taxon>
        <taxon>Clostridium</taxon>
    </lineage>
</organism>
<dbReference type="EMBL" id="CP000728">
    <property type="protein sequence ID" value="ABS42079.1"/>
    <property type="molecule type" value="Genomic_DNA"/>
</dbReference>
<dbReference type="SUPFAM" id="SSF81301">
    <property type="entry name" value="Nucleotidyltransferase"/>
    <property type="match status" value="1"/>
</dbReference>
<dbReference type="Gene3D" id="3.30.460.10">
    <property type="entry name" value="Beta Polymerase, domain 2"/>
    <property type="match status" value="1"/>
</dbReference>
<evidence type="ECO:0000313" key="1">
    <source>
        <dbReference type="EMBL" id="ABS42079.1"/>
    </source>
</evidence>
<dbReference type="Pfam" id="PF04229">
    <property type="entry name" value="GrpB"/>
    <property type="match status" value="1"/>
</dbReference>
<dbReference type="HOGENOM" id="CLU_086407_4_1_9"/>
<gene>
    <name evidence="1" type="ordered locus">CLI_1022</name>
</gene>
<evidence type="ECO:0008006" key="3">
    <source>
        <dbReference type="Google" id="ProtNLM"/>
    </source>
</evidence>
<dbReference type="Proteomes" id="UP000002410">
    <property type="component" value="Chromosome"/>
</dbReference>
<protein>
    <recommendedName>
        <fullName evidence="3">GrpB family protein</fullName>
    </recommendedName>
</protein>
<name>A7GBX8_CLOBL</name>
<accession>A7GBX8</accession>
<evidence type="ECO:0000313" key="2">
    <source>
        <dbReference type="Proteomes" id="UP000002410"/>
    </source>
</evidence>
<sequence length="197" mass="23554">MSEEKQLRIIEVVPHNSKWKIEYEKEADKIYNIMKDEIVQIYHIGSTSIEGIYAKPIIDILVEVENINNVDNYNKKMKSLGYIPEGEYGIKGRRFFLKGLYDRTHHVHIFEKGDSEIERYINFRDYMIEHKEEAKQYEKLKKELSLEFRYDIDSYCIGKDSFIKKIDEKAKLWANKNKNVKCFFSEKKKATHSINKI</sequence>
<dbReference type="InterPro" id="IPR043519">
    <property type="entry name" value="NT_sf"/>
</dbReference>
<reference evidence="2" key="1">
    <citation type="submission" date="2007-06" db="EMBL/GenBank/DDBJ databases">
        <authorList>
            <person name="Brinkac L.M."/>
            <person name="Daugherty S."/>
            <person name="Dodson R.J."/>
            <person name="Madupu R."/>
            <person name="Brown J.L."/>
            <person name="Bruce D."/>
            <person name="Detter C."/>
            <person name="Munk C."/>
            <person name="Smith L.A."/>
            <person name="Smith T.J."/>
            <person name="White O."/>
            <person name="Brettin T.S."/>
        </authorList>
    </citation>
    <scope>NUCLEOTIDE SEQUENCE [LARGE SCALE GENOMIC DNA]</scope>
    <source>
        <strain evidence="2">Langeland / NCTC 10281 / Type F</strain>
    </source>
</reference>
<dbReference type="RefSeq" id="WP_011987859.1">
    <property type="nucleotide sequence ID" value="NC_009699.1"/>
</dbReference>
<dbReference type="InterPro" id="IPR007344">
    <property type="entry name" value="GrpB/CoaE"/>
</dbReference>